<evidence type="ECO:0000256" key="1">
    <source>
        <dbReference type="SAM" id="MobiDB-lite"/>
    </source>
</evidence>
<gene>
    <name evidence="2" type="ORF">AB5J56_10095</name>
</gene>
<dbReference type="RefSeq" id="WP_369232165.1">
    <property type="nucleotide sequence ID" value="NZ_CP163435.1"/>
</dbReference>
<feature type="region of interest" description="Disordered" evidence="1">
    <location>
        <begin position="179"/>
        <end position="199"/>
    </location>
</feature>
<proteinExistence type="predicted"/>
<evidence type="ECO:0000313" key="2">
    <source>
        <dbReference type="EMBL" id="XDQ25009.1"/>
    </source>
</evidence>
<organism evidence="2">
    <name type="scientific">Streptomyces sp. R21</name>
    <dbReference type="NCBI Taxonomy" id="3238627"/>
    <lineage>
        <taxon>Bacteria</taxon>
        <taxon>Bacillati</taxon>
        <taxon>Actinomycetota</taxon>
        <taxon>Actinomycetes</taxon>
        <taxon>Kitasatosporales</taxon>
        <taxon>Streptomycetaceae</taxon>
        <taxon>Streptomyces</taxon>
    </lineage>
</organism>
<feature type="compositionally biased region" description="Pro residues" evidence="1">
    <location>
        <begin position="185"/>
        <end position="199"/>
    </location>
</feature>
<dbReference type="AlphaFoldDB" id="A0AB39P7B1"/>
<evidence type="ECO:0008006" key="3">
    <source>
        <dbReference type="Google" id="ProtNLM"/>
    </source>
</evidence>
<reference evidence="2" key="1">
    <citation type="submission" date="2024-07" db="EMBL/GenBank/DDBJ databases">
        <authorList>
            <person name="Yu S.T."/>
        </authorList>
    </citation>
    <scope>NUCLEOTIDE SEQUENCE</scope>
    <source>
        <strain evidence="2">R21</strain>
    </source>
</reference>
<accession>A0AB39P7B1</accession>
<sequence>MTRRFRCHEPGEDAWYWFELAESDRPSRQMTLLGADSVPAVAVDFAELAQVRDICGLLGVQLYEVVYGVAAEGPLEEPPDAEPVTEHEFAVMWGRCRSFRQCDVRHSSGPIPVGTRLPGTFVGAPWPPGRTGVFVDLGLPLPGFVDAIHLFRADAVWPPDGTRAEFEVVDIRVNGSAQLRLRPTATPPPGEPWPRPVRP</sequence>
<name>A0AB39P7B1_9ACTN</name>
<protein>
    <recommendedName>
        <fullName evidence="3">S1 motif domain-containing protein</fullName>
    </recommendedName>
</protein>
<dbReference type="EMBL" id="CP163435">
    <property type="protein sequence ID" value="XDQ25009.1"/>
    <property type="molecule type" value="Genomic_DNA"/>
</dbReference>